<organism evidence="2">
    <name type="scientific">Tanacetum cinerariifolium</name>
    <name type="common">Dalmatian daisy</name>
    <name type="synonym">Chrysanthemum cinerariifolium</name>
    <dbReference type="NCBI Taxonomy" id="118510"/>
    <lineage>
        <taxon>Eukaryota</taxon>
        <taxon>Viridiplantae</taxon>
        <taxon>Streptophyta</taxon>
        <taxon>Embryophyta</taxon>
        <taxon>Tracheophyta</taxon>
        <taxon>Spermatophyta</taxon>
        <taxon>Magnoliopsida</taxon>
        <taxon>eudicotyledons</taxon>
        <taxon>Gunneridae</taxon>
        <taxon>Pentapetalae</taxon>
        <taxon>asterids</taxon>
        <taxon>campanulids</taxon>
        <taxon>Asterales</taxon>
        <taxon>Asteraceae</taxon>
        <taxon>Asteroideae</taxon>
        <taxon>Anthemideae</taxon>
        <taxon>Anthemidinae</taxon>
        <taxon>Tanacetum</taxon>
    </lineage>
</organism>
<dbReference type="EMBL" id="BKCJ011431870">
    <property type="protein sequence ID" value="GFD33133.1"/>
    <property type="molecule type" value="Genomic_DNA"/>
</dbReference>
<comment type="caution">
    <text evidence="2">The sequence shown here is derived from an EMBL/GenBank/DDBJ whole genome shotgun (WGS) entry which is preliminary data.</text>
</comment>
<gene>
    <name evidence="2" type="ORF">Tci_905102</name>
</gene>
<evidence type="ECO:0000313" key="2">
    <source>
        <dbReference type="EMBL" id="GFD33133.1"/>
    </source>
</evidence>
<reference evidence="2" key="1">
    <citation type="journal article" date="2019" name="Sci. Rep.">
        <title>Draft genome of Tanacetum cinerariifolium, the natural source of mosquito coil.</title>
        <authorList>
            <person name="Yamashiro T."/>
            <person name="Shiraishi A."/>
            <person name="Satake H."/>
            <person name="Nakayama K."/>
        </authorList>
    </citation>
    <scope>NUCLEOTIDE SEQUENCE</scope>
</reference>
<proteinExistence type="predicted"/>
<accession>A0A699VFT3</accession>
<dbReference type="AlphaFoldDB" id="A0A699VFT3"/>
<feature type="region of interest" description="Disordered" evidence="1">
    <location>
        <begin position="17"/>
        <end position="75"/>
    </location>
</feature>
<sequence length="96" mass="9979">MKRTTLRALANAAVAVDSDVPPGSTSHIPTASPDAPTDVPVATSAVPANDPTVPTIVPTYSPKVPAGASNKGKSPMIEEDIPVLARTFMQMEEDRL</sequence>
<protein>
    <submittedName>
        <fullName evidence="2">Uncharacterized protein</fullName>
    </submittedName>
</protein>
<evidence type="ECO:0000256" key="1">
    <source>
        <dbReference type="SAM" id="MobiDB-lite"/>
    </source>
</evidence>
<feature type="non-terminal residue" evidence="2">
    <location>
        <position position="96"/>
    </location>
</feature>
<name>A0A699VFT3_TANCI</name>